<dbReference type="InterPro" id="IPR023765">
    <property type="entry name" value="SBP_5_CS"/>
</dbReference>
<dbReference type="GO" id="GO:0043190">
    <property type="term" value="C:ATP-binding cassette (ABC) transporter complex"/>
    <property type="evidence" value="ECO:0007669"/>
    <property type="project" value="InterPro"/>
</dbReference>
<dbReference type="Pfam" id="PF00496">
    <property type="entry name" value="SBP_bac_5"/>
    <property type="match status" value="1"/>
</dbReference>
<dbReference type="PANTHER" id="PTHR30290">
    <property type="entry name" value="PERIPLASMIC BINDING COMPONENT OF ABC TRANSPORTER"/>
    <property type="match status" value="1"/>
</dbReference>
<dbReference type="GO" id="GO:1904680">
    <property type="term" value="F:peptide transmembrane transporter activity"/>
    <property type="evidence" value="ECO:0007669"/>
    <property type="project" value="TreeGrafter"/>
</dbReference>
<dbReference type="InterPro" id="IPR030678">
    <property type="entry name" value="Peptide/Ni-bd"/>
</dbReference>
<sequence>MTVTRRAFLAGSAMAAGALAGSAGLSAPAIAQTKKNVLRVVPASNLSGIDPVVTSGQPVRNHGYQIYDTLFGMNTRFEVKPQMAEGAEQSADGLTWTIRLRDGLKFHDGEKVLARDCVASLKRWGARDPLGQTIFGLTDELRAVDDRTLEFRLKSRFGLLTKGLAKIGGPAPFIMPERIAQTDPSVSIKEAIGSGPFRFLADEWVPGSRAVYAKFDGYVPRDEAPDCTSGGKMVHVDRLEWHVIPDAATATAALQRGEVDWYHGPDLTLLPLLSQDPAINTEAYDDLGYMTVIRFNHLQPPFDRLEMRRAIQMAVNQVDYLQAQVGMPDLYKECRSAFFCGTTMSTGAGSEVMAANFEKAKALLKSSYKGEKVAIPTATDLSWLHAASLVTEDLLKRMGVNVELQAMDLGTFYKRRTSMEPVDKGGWSIFHAGFSVTDILDPSTHLGLRANGKQTWPGWPTDPVIEQLRDEWMTADPQDQGAIVRKIEARAFETVPFVPLGQFQTPSARRRTVTGMLKAPLPLAWNIKLA</sequence>
<keyword evidence="7" id="KW-1185">Reference proteome</keyword>
<evidence type="ECO:0000259" key="5">
    <source>
        <dbReference type="Pfam" id="PF00496"/>
    </source>
</evidence>
<evidence type="ECO:0000256" key="4">
    <source>
        <dbReference type="SAM" id="SignalP"/>
    </source>
</evidence>
<comment type="subcellular location">
    <subcellularLocation>
        <location evidence="1">Periplasm</location>
    </subcellularLocation>
</comment>
<dbReference type="InterPro" id="IPR039424">
    <property type="entry name" value="SBP_5"/>
</dbReference>
<dbReference type="OrthoDB" id="7232729at2"/>
<feature type="signal peptide" evidence="4">
    <location>
        <begin position="1"/>
        <end position="31"/>
    </location>
</feature>
<dbReference type="Proteomes" id="UP000324927">
    <property type="component" value="Unassembled WGS sequence"/>
</dbReference>
<evidence type="ECO:0000313" key="7">
    <source>
        <dbReference type="Proteomes" id="UP000324927"/>
    </source>
</evidence>
<evidence type="ECO:0000256" key="2">
    <source>
        <dbReference type="ARBA" id="ARBA00005695"/>
    </source>
</evidence>
<dbReference type="Gene3D" id="3.10.105.10">
    <property type="entry name" value="Dipeptide-binding Protein, Domain 3"/>
    <property type="match status" value="1"/>
</dbReference>
<dbReference type="GO" id="GO:0030288">
    <property type="term" value="C:outer membrane-bounded periplasmic space"/>
    <property type="evidence" value="ECO:0007669"/>
    <property type="project" value="UniProtKB-ARBA"/>
</dbReference>
<comment type="similarity">
    <text evidence="2">Belongs to the bacterial solute-binding protein 5 family.</text>
</comment>
<organism evidence="6 7">
    <name type="scientific">Azospirillum lipoferum</name>
    <dbReference type="NCBI Taxonomy" id="193"/>
    <lineage>
        <taxon>Bacteria</taxon>
        <taxon>Pseudomonadati</taxon>
        <taxon>Pseudomonadota</taxon>
        <taxon>Alphaproteobacteria</taxon>
        <taxon>Rhodospirillales</taxon>
        <taxon>Azospirillaceae</taxon>
        <taxon>Azospirillum</taxon>
    </lineage>
</organism>
<accession>A0A5A9GKD4</accession>
<dbReference type="Gene3D" id="3.40.190.10">
    <property type="entry name" value="Periplasmic binding protein-like II"/>
    <property type="match status" value="1"/>
</dbReference>
<dbReference type="PIRSF" id="PIRSF002741">
    <property type="entry name" value="MppA"/>
    <property type="match status" value="1"/>
</dbReference>
<name>A0A5A9GKD4_AZOLI</name>
<dbReference type="InterPro" id="IPR006311">
    <property type="entry name" value="TAT_signal"/>
</dbReference>
<feature type="domain" description="Solute-binding protein family 5" evidence="5">
    <location>
        <begin position="78"/>
        <end position="418"/>
    </location>
</feature>
<gene>
    <name evidence="6" type="ORF">FZ942_19075</name>
</gene>
<keyword evidence="3 4" id="KW-0732">Signal</keyword>
<dbReference type="PROSITE" id="PS51318">
    <property type="entry name" value="TAT"/>
    <property type="match status" value="1"/>
</dbReference>
<dbReference type="RefSeq" id="WP_149232665.1">
    <property type="nucleotide sequence ID" value="NZ_JALJXJ010000010.1"/>
</dbReference>
<dbReference type="PANTHER" id="PTHR30290:SF38">
    <property type="entry name" value="D,D-DIPEPTIDE-BINDING PERIPLASMIC PROTEIN DDPA-RELATED"/>
    <property type="match status" value="1"/>
</dbReference>
<dbReference type="PROSITE" id="PS01040">
    <property type="entry name" value="SBP_BACTERIAL_5"/>
    <property type="match status" value="1"/>
</dbReference>
<evidence type="ECO:0000256" key="1">
    <source>
        <dbReference type="ARBA" id="ARBA00004418"/>
    </source>
</evidence>
<evidence type="ECO:0000313" key="6">
    <source>
        <dbReference type="EMBL" id="KAA0594908.1"/>
    </source>
</evidence>
<reference evidence="6 7" key="1">
    <citation type="submission" date="2019-08" db="EMBL/GenBank/DDBJ databases">
        <authorList>
            <person name="Grouzdev D."/>
            <person name="Tikhonova E."/>
            <person name="Kravchenko I."/>
        </authorList>
    </citation>
    <scope>NUCLEOTIDE SEQUENCE [LARGE SCALE GENOMIC DNA]</scope>
    <source>
        <strain evidence="6 7">59b</strain>
    </source>
</reference>
<protein>
    <submittedName>
        <fullName evidence="6">ABC transporter substrate-binding protein</fullName>
    </submittedName>
</protein>
<proteinExistence type="inferred from homology"/>
<evidence type="ECO:0000256" key="3">
    <source>
        <dbReference type="ARBA" id="ARBA00022729"/>
    </source>
</evidence>
<dbReference type="GO" id="GO:0015833">
    <property type="term" value="P:peptide transport"/>
    <property type="evidence" value="ECO:0007669"/>
    <property type="project" value="TreeGrafter"/>
</dbReference>
<dbReference type="InterPro" id="IPR000914">
    <property type="entry name" value="SBP_5_dom"/>
</dbReference>
<dbReference type="SUPFAM" id="SSF53850">
    <property type="entry name" value="Periplasmic binding protein-like II"/>
    <property type="match status" value="1"/>
</dbReference>
<dbReference type="EMBL" id="VTTN01000007">
    <property type="protein sequence ID" value="KAA0594908.1"/>
    <property type="molecule type" value="Genomic_DNA"/>
</dbReference>
<feature type="chain" id="PRO_5022944922" evidence="4">
    <location>
        <begin position="32"/>
        <end position="530"/>
    </location>
</feature>
<dbReference type="AlphaFoldDB" id="A0A5A9GKD4"/>
<comment type="caution">
    <text evidence="6">The sequence shown here is derived from an EMBL/GenBank/DDBJ whole genome shotgun (WGS) entry which is preliminary data.</text>
</comment>
<dbReference type="CDD" id="cd08502">
    <property type="entry name" value="PBP2_NikA_DppA_OppA_like_16"/>
    <property type="match status" value="1"/>
</dbReference>